<feature type="transmembrane region" description="Helical" evidence="2">
    <location>
        <begin position="291"/>
        <end position="313"/>
    </location>
</feature>
<keyword evidence="2" id="KW-0472">Membrane</keyword>
<dbReference type="PANTHER" id="PTHR11161">
    <property type="entry name" value="O-ACYLTRANSFERASE"/>
    <property type="match status" value="1"/>
</dbReference>
<keyword evidence="6" id="KW-1185">Reference proteome</keyword>
<feature type="transmembrane region" description="Helical" evidence="2">
    <location>
        <begin position="509"/>
        <end position="529"/>
    </location>
</feature>
<dbReference type="InterPro" id="IPR052728">
    <property type="entry name" value="O2_lipid_transport_reg"/>
</dbReference>
<evidence type="ECO:0000259" key="4">
    <source>
        <dbReference type="Pfam" id="PF01757"/>
    </source>
</evidence>
<dbReference type="Proteomes" id="UP000659654">
    <property type="component" value="Unassembled WGS sequence"/>
</dbReference>
<evidence type="ECO:0000313" key="6">
    <source>
        <dbReference type="Proteomes" id="UP000659654"/>
    </source>
</evidence>
<feature type="transmembrane region" description="Helical" evidence="2">
    <location>
        <begin position="480"/>
        <end position="497"/>
    </location>
</feature>
<evidence type="ECO:0000313" key="5">
    <source>
        <dbReference type="EMBL" id="CAD5217748.1"/>
    </source>
</evidence>
<dbReference type="InterPro" id="IPR002656">
    <property type="entry name" value="Acyl_transf_3_dom"/>
</dbReference>
<dbReference type="Proteomes" id="UP000582659">
    <property type="component" value="Unassembled WGS sequence"/>
</dbReference>
<feature type="region of interest" description="Disordered" evidence="1">
    <location>
        <begin position="666"/>
        <end position="696"/>
    </location>
</feature>
<dbReference type="PANTHER" id="PTHR11161:SF70">
    <property type="entry name" value="ACYLTRANSFERASE 3 DOMAIN-CONTAINING PROTEIN"/>
    <property type="match status" value="1"/>
</dbReference>
<feature type="transmembrane region" description="Helical" evidence="2">
    <location>
        <begin position="582"/>
        <end position="608"/>
    </location>
</feature>
<dbReference type="OrthoDB" id="207378at2759"/>
<dbReference type="Pfam" id="PF01757">
    <property type="entry name" value="Acyl_transf_3"/>
    <property type="match status" value="1"/>
</dbReference>
<keyword evidence="2" id="KW-1133">Transmembrane helix</keyword>
<accession>A0A7I8WYI8</accession>
<feature type="transmembrane region" description="Helical" evidence="2">
    <location>
        <begin position="399"/>
        <end position="419"/>
    </location>
</feature>
<feature type="transmembrane region" description="Helical" evidence="2">
    <location>
        <begin position="549"/>
        <end position="570"/>
    </location>
</feature>
<comment type="caution">
    <text evidence="5">The sequence shown here is derived from an EMBL/GenBank/DDBJ whole genome shotgun (WGS) entry which is preliminary data.</text>
</comment>
<feature type="transmembrane region" description="Helical" evidence="2">
    <location>
        <begin position="344"/>
        <end position="361"/>
    </location>
</feature>
<reference evidence="5" key="1">
    <citation type="submission" date="2020-09" db="EMBL/GenBank/DDBJ databases">
        <authorList>
            <person name="Kikuchi T."/>
        </authorList>
    </citation>
    <scope>NUCLEOTIDE SEQUENCE</scope>
    <source>
        <strain evidence="5">Ka4C1</strain>
    </source>
</reference>
<keyword evidence="2" id="KW-0812">Transmembrane</keyword>
<feature type="transmembrane region" description="Helical" evidence="2">
    <location>
        <begin position="248"/>
        <end position="271"/>
    </location>
</feature>
<dbReference type="EMBL" id="CAJFCV020000002">
    <property type="protein sequence ID" value="CAG9101624.1"/>
    <property type="molecule type" value="Genomic_DNA"/>
</dbReference>
<feature type="transmembrane region" description="Helical" evidence="2">
    <location>
        <begin position="620"/>
        <end position="642"/>
    </location>
</feature>
<feature type="domain" description="Acyltransferase 3" evidence="4">
    <location>
        <begin position="249"/>
        <end position="634"/>
    </location>
</feature>
<feature type="signal peptide" evidence="3">
    <location>
        <begin position="1"/>
        <end position="24"/>
    </location>
</feature>
<dbReference type="GO" id="GO:0016747">
    <property type="term" value="F:acyltransferase activity, transferring groups other than amino-acyl groups"/>
    <property type="evidence" value="ECO:0007669"/>
    <property type="project" value="InterPro"/>
</dbReference>
<dbReference type="AlphaFoldDB" id="A0A7I8WYI8"/>
<gene>
    <name evidence="5" type="ORF">BXYJ_LOCUS5185</name>
</gene>
<organism evidence="5 6">
    <name type="scientific">Bursaphelenchus xylophilus</name>
    <name type="common">Pinewood nematode worm</name>
    <name type="synonym">Aphelenchoides xylophilus</name>
    <dbReference type="NCBI Taxonomy" id="6326"/>
    <lineage>
        <taxon>Eukaryota</taxon>
        <taxon>Metazoa</taxon>
        <taxon>Ecdysozoa</taxon>
        <taxon>Nematoda</taxon>
        <taxon>Chromadorea</taxon>
        <taxon>Rhabditida</taxon>
        <taxon>Tylenchina</taxon>
        <taxon>Tylenchomorpha</taxon>
        <taxon>Aphelenchoidea</taxon>
        <taxon>Aphelenchoididae</taxon>
        <taxon>Bursaphelenchus</taxon>
    </lineage>
</organism>
<evidence type="ECO:0000256" key="1">
    <source>
        <dbReference type="SAM" id="MobiDB-lite"/>
    </source>
</evidence>
<protein>
    <submittedName>
        <fullName evidence="5">(pine wood nematode) hypothetical protein</fullName>
    </submittedName>
</protein>
<proteinExistence type="predicted"/>
<keyword evidence="3" id="KW-0732">Signal</keyword>
<sequence length="696" mass="80212">MRRSTWARISPLILLLVFLHNSHAATVISYPEHQVWSYLREVPRSNVSAKCASSLDKVETYLSDKSTLEAQRSFYSQSFGTGDATQFTSRDQDRWIYRAFECLQAAGETAYSASQYPLHYCYGFNNEKRETAYGICIPSTCANDRQLLLKEWQKSASKGEDDLSLDYEDCTKSRHATQWYQQIVPLVQFSSDIFLFTLAGLATLYHIKKGDKAKSIETQFLLAFSLKKNLKKLVQMPKDAQSTITCMFGLRFLSMVWTLVGHSFIFVQAFIENVDEFKDDLVDNFWNQIITNFTLSVDVFLVLSGTLTAYSWFKKWQKNTSEIEPSWTSYGFWLRFYRHRIVRLYPAYVYTLIAVTMRVSVTHYHPMWPPTDPAVQCPKHWIENILFINSLTDNRCMPWTWYIGTEFIFYLLAPIFLLTLRRNPSLGLGISVATIVVSAVLNVICMLIYNFPPTQLLWKQPANFNPDFILHHLVIYIKPWYRIGPYIVGILLGYHLAGYQAQTQKKSRSLRFVLTGWAIAGAMLFWGLFGVYPALQGWDWPIYHIVYGATHRTVFALGLSWLIYACHTGLGGPLNSFLSSRFFLPLSSLSYSVYLIHMIPVVFTYLIVPFPLHFTAKWRYFIHCFIQLCISYVFGTQCTLMAELPVLNIERILLTRDRKATLKPVPQNDCELQLKPTEEGKGSAPTSPRAMSPNKT</sequence>
<feature type="transmembrane region" description="Helical" evidence="2">
    <location>
        <begin position="426"/>
        <end position="449"/>
    </location>
</feature>
<dbReference type="EMBL" id="CAJFDI010000002">
    <property type="protein sequence ID" value="CAD5217748.1"/>
    <property type="molecule type" value="Genomic_DNA"/>
</dbReference>
<evidence type="ECO:0000256" key="3">
    <source>
        <dbReference type="SAM" id="SignalP"/>
    </source>
</evidence>
<evidence type="ECO:0000256" key="2">
    <source>
        <dbReference type="SAM" id="Phobius"/>
    </source>
</evidence>
<name>A0A7I8WYI8_BURXY</name>
<feature type="chain" id="PRO_5035384903" evidence="3">
    <location>
        <begin position="25"/>
        <end position="696"/>
    </location>
</feature>